<dbReference type="GO" id="GO:0003677">
    <property type="term" value="F:DNA binding"/>
    <property type="evidence" value="ECO:0007669"/>
    <property type="project" value="InterPro"/>
</dbReference>
<dbReference type="SMART" id="SM00421">
    <property type="entry name" value="HTH_LUXR"/>
    <property type="match status" value="1"/>
</dbReference>
<dbReference type="PATRIC" id="fig|68223.7.peg.5706"/>
<protein>
    <recommendedName>
        <fullName evidence="1">HTH luxR-type domain-containing protein</fullName>
    </recommendedName>
</protein>
<dbReference type="GO" id="GO:0006355">
    <property type="term" value="P:regulation of DNA-templated transcription"/>
    <property type="evidence" value="ECO:0007669"/>
    <property type="project" value="InterPro"/>
</dbReference>
<accession>A0A0F4JZ53</accession>
<dbReference type="InterPro" id="IPR000792">
    <property type="entry name" value="Tscrpt_reg_LuxR_C"/>
</dbReference>
<dbReference type="RefSeq" id="WP_045945625.1">
    <property type="nucleotide sequence ID" value="NZ_JZWV01000033.1"/>
</dbReference>
<dbReference type="PROSITE" id="PS50043">
    <property type="entry name" value="HTH_LUXR_2"/>
    <property type="match status" value="1"/>
</dbReference>
<feature type="domain" description="HTH luxR-type" evidence="1">
    <location>
        <begin position="259"/>
        <end position="324"/>
    </location>
</feature>
<proteinExistence type="predicted"/>
<dbReference type="SUPFAM" id="SSF46894">
    <property type="entry name" value="C-terminal effector domain of the bipartite response regulators"/>
    <property type="match status" value="1"/>
</dbReference>
<evidence type="ECO:0000313" key="3">
    <source>
        <dbReference type="Proteomes" id="UP000033551"/>
    </source>
</evidence>
<organism evidence="2 3">
    <name type="scientific">Streptomyces katrae</name>
    <dbReference type="NCBI Taxonomy" id="68223"/>
    <lineage>
        <taxon>Bacteria</taxon>
        <taxon>Bacillati</taxon>
        <taxon>Actinomycetota</taxon>
        <taxon>Actinomycetes</taxon>
        <taxon>Kitasatosporales</taxon>
        <taxon>Streptomycetaceae</taxon>
        <taxon>Streptomyces</taxon>
    </lineage>
</organism>
<dbReference type="STRING" id="68223.GCA_002028425_03439"/>
<evidence type="ECO:0000259" key="1">
    <source>
        <dbReference type="PROSITE" id="PS50043"/>
    </source>
</evidence>
<dbReference type="Proteomes" id="UP000033551">
    <property type="component" value="Unassembled WGS sequence"/>
</dbReference>
<dbReference type="PRINTS" id="PR00038">
    <property type="entry name" value="HTHLUXR"/>
</dbReference>
<dbReference type="OrthoDB" id="4266042at2"/>
<dbReference type="Pfam" id="PF00196">
    <property type="entry name" value="GerE"/>
    <property type="match status" value="1"/>
</dbReference>
<name>A0A0F4JZ53_9ACTN</name>
<sequence length="326" mass="36169">MLELLGLDAQTADVYGLMLANHAWGVAEIAQRLRLTPADVRGSLEKLTDLRLLHRSAVGDELQPADPALGLRELLNERKRELESRQEAVARCEADMAQLVSTYSELYSGQTQRVSQQFLGVESVQNRIRELSTEATSECLTFNPGGAQSRASLEASKPLDRDSLDRGVRMRTVYLDSVRNDSVTTEYAEWLTDLGGEVRTVPSLPLRMLIFDRKTVIVPADPENTRKGAVQLTEPGVVVGLAGLFDQIWESAVPLGTRQDRDDRGLTRQEKELLRLLGSGLTDEAAGRQLGLSLRTVRRMMAELMKRLGAGSRFEAGLRAAQREWV</sequence>
<comment type="caution">
    <text evidence="2">The sequence shown here is derived from an EMBL/GenBank/DDBJ whole genome shotgun (WGS) entry which is preliminary data.</text>
</comment>
<dbReference type="PANTHER" id="PTHR34293:SF1">
    <property type="entry name" value="HTH-TYPE TRANSCRIPTIONAL REGULATOR TRMBL2"/>
    <property type="match status" value="1"/>
</dbReference>
<reference evidence="2 3" key="1">
    <citation type="submission" date="2015-02" db="EMBL/GenBank/DDBJ databases">
        <authorList>
            <person name="Ju K.-S."/>
            <person name="Doroghazi J.R."/>
            <person name="Metcalf W."/>
        </authorList>
    </citation>
    <scope>NUCLEOTIDE SEQUENCE [LARGE SCALE GENOMIC DNA]</scope>
    <source>
        <strain evidence="2 3">NRRL ISP-5550</strain>
    </source>
</reference>
<keyword evidence="3" id="KW-1185">Reference proteome</keyword>
<dbReference type="AlphaFoldDB" id="A0A0F4JZ53"/>
<dbReference type="CDD" id="cd06170">
    <property type="entry name" value="LuxR_C_like"/>
    <property type="match status" value="1"/>
</dbReference>
<dbReference type="Gene3D" id="1.10.10.10">
    <property type="entry name" value="Winged helix-like DNA-binding domain superfamily/Winged helix DNA-binding domain"/>
    <property type="match status" value="2"/>
</dbReference>
<dbReference type="EMBL" id="JZWV01000033">
    <property type="protein sequence ID" value="KJY39099.1"/>
    <property type="molecule type" value="Genomic_DNA"/>
</dbReference>
<dbReference type="PANTHER" id="PTHR34293">
    <property type="entry name" value="HTH-TYPE TRANSCRIPTIONAL REGULATOR TRMBL2"/>
    <property type="match status" value="1"/>
</dbReference>
<dbReference type="InterPro" id="IPR036388">
    <property type="entry name" value="WH-like_DNA-bd_sf"/>
</dbReference>
<dbReference type="InterPro" id="IPR016032">
    <property type="entry name" value="Sig_transdc_resp-reg_C-effctor"/>
</dbReference>
<dbReference type="InterPro" id="IPR051797">
    <property type="entry name" value="TrmB-like"/>
</dbReference>
<gene>
    <name evidence="2" type="ORF">VR44_02205</name>
</gene>
<evidence type="ECO:0000313" key="2">
    <source>
        <dbReference type="EMBL" id="KJY39099.1"/>
    </source>
</evidence>